<sequence>MKLKSLLAGALLSCGFLSANAQTGPYLGIVSGYNSTWVLDQKLFDDPNYDSRSTWNSAPFGAVIGYKVNPSSSFQIEVFKNNMGAEFDIKGSDTFAGEKKTVGEKRIELKYTSVPILYKFTSGEKVRFNFHFGPQFNFLSEGSEVNQINERTTLNANLSSTDFTAADVALYGGAPASAIDVEIPTKSVVLAAGTYNRPDNITYVSGKKENFNSTDIGAAVGLGMEADIVSNLYLSANLRFYYGFKDIRSDKWVEMEESRGYYDSRNNVTGGFQIGLHYRFDL</sequence>
<gene>
    <name evidence="3" type="ORF">ACFPIB_12010</name>
</gene>
<accession>A0ABW0EFD6</accession>
<dbReference type="SUPFAM" id="SSF56925">
    <property type="entry name" value="OMPA-like"/>
    <property type="match status" value="1"/>
</dbReference>
<protein>
    <recommendedName>
        <fullName evidence="2">Outer membrane protein beta-barrel domain-containing protein</fullName>
    </recommendedName>
</protein>
<feature type="signal peptide" evidence="1">
    <location>
        <begin position="1"/>
        <end position="21"/>
    </location>
</feature>
<feature type="domain" description="Outer membrane protein beta-barrel" evidence="2">
    <location>
        <begin position="57"/>
        <end position="247"/>
    </location>
</feature>
<dbReference type="InterPro" id="IPR011250">
    <property type="entry name" value="OMP/PagP_B-barrel"/>
</dbReference>
<organism evidence="3 4">
    <name type="scientific">Adhaeribacter terreus</name>
    <dbReference type="NCBI Taxonomy" id="529703"/>
    <lineage>
        <taxon>Bacteria</taxon>
        <taxon>Pseudomonadati</taxon>
        <taxon>Bacteroidota</taxon>
        <taxon>Cytophagia</taxon>
        <taxon>Cytophagales</taxon>
        <taxon>Hymenobacteraceae</taxon>
        <taxon>Adhaeribacter</taxon>
    </lineage>
</organism>
<evidence type="ECO:0000313" key="3">
    <source>
        <dbReference type="EMBL" id="MFC5271340.1"/>
    </source>
</evidence>
<dbReference type="EMBL" id="JBHSKT010000006">
    <property type="protein sequence ID" value="MFC5271340.1"/>
    <property type="molecule type" value="Genomic_DNA"/>
</dbReference>
<dbReference type="Proteomes" id="UP001596161">
    <property type="component" value="Unassembled WGS sequence"/>
</dbReference>
<keyword evidence="4" id="KW-1185">Reference proteome</keyword>
<dbReference type="Pfam" id="PF13568">
    <property type="entry name" value="OMP_b-brl_2"/>
    <property type="match status" value="1"/>
</dbReference>
<reference evidence="4" key="1">
    <citation type="journal article" date="2019" name="Int. J. Syst. Evol. Microbiol.">
        <title>The Global Catalogue of Microorganisms (GCM) 10K type strain sequencing project: providing services to taxonomists for standard genome sequencing and annotation.</title>
        <authorList>
            <consortium name="The Broad Institute Genomics Platform"/>
            <consortium name="The Broad Institute Genome Sequencing Center for Infectious Disease"/>
            <person name="Wu L."/>
            <person name="Ma J."/>
        </authorList>
    </citation>
    <scope>NUCLEOTIDE SEQUENCE [LARGE SCALE GENOMIC DNA]</scope>
    <source>
        <strain evidence="4">KACC 12602</strain>
    </source>
</reference>
<dbReference type="InterPro" id="IPR025665">
    <property type="entry name" value="Beta-barrel_OMP_2"/>
</dbReference>
<comment type="caution">
    <text evidence="3">The sequence shown here is derived from an EMBL/GenBank/DDBJ whole genome shotgun (WGS) entry which is preliminary data.</text>
</comment>
<evidence type="ECO:0000259" key="2">
    <source>
        <dbReference type="Pfam" id="PF13568"/>
    </source>
</evidence>
<evidence type="ECO:0000313" key="4">
    <source>
        <dbReference type="Proteomes" id="UP001596161"/>
    </source>
</evidence>
<evidence type="ECO:0000256" key="1">
    <source>
        <dbReference type="SAM" id="SignalP"/>
    </source>
</evidence>
<feature type="chain" id="PRO_5045888887" description="Outer membrane protein beta-barrel domain-containing protein" evidence="1">
    <location>
        <begin position="22"/>
        <end position="282"/>
    </location>
</feature>
<name>A0ABW0EFD6_9BACT</name>
<dbReference type="RefSeq" id="WP_378017705.1">
    <property type="nucleotide sequence ID" value="NZ_JBHSKT010000006.1"/>
</dbReference>
<keyword evidence="1" id="KW-0732">Signal</keyword>
<proteinExistence type="predicted"/>